<evidence type="ECO:0000313" key="3">
    <source>
        <dbReference type="Proteomes" id="UP000247498"/>
    </source>
</evidence>
<proteinExistence type="predicted"/>
<dbReference type="EMBL" id="BDRX01000015">
    <property type="protein sequence ID" value="GBF90250.1"/>
    <property type="molecule type" value="Genomic_DNA"/>
</dbReference>
<feature type="compositionally biased region" description="Pro residues" evidence="1">
    <location>
        <begin position="36"/>
        <end position="50"/>
    </location>
</feature>
<feature type="region of interest" description="Disordered" evidence="1">
    <location>
        <begin position="35"/>
        <end position="62"/>
    </location>
</feature>
<organism evidence="2 3">
    <name type="scientific">Raphidocelis subcapitata</name>
    <dbReference type="NCBI Taxonomy" id="307507"/>
    <lineage>
        <taxon>Eukaryota</taxon>
        <taxon>Viridiplantae</taxon>
        <taxon>Chlorophyta</taxon>
        <taxon>core chlorophytes</taxon>
        <taxon>Chlorophyceae</taxon>
        <taxon>CS clade</taxon>
        <taxon>Sphaeropleales</taxon>
        <taxon>Selenastraceae</taxon>
        <taxon>Raphidocelis</taxon>
    </lineage>
</organism>
<evidence type="ECO:0000256" key="1">
    <source>
        <dbReference type="SAM" id="MobiDB-lite"/>
    </source>
</evidence>
<protein>
    <submittedName>
        <fullName evidence="2">Uncharacterized protein</fullName>
    </submittedName>
</protein>
<feature type="compositionally biased region" description="Low complexity" evidence="1">
    <location>
        <begin position="51"/>
        <end position="62"/>
    </location>
</feature>
<name>A0A2V0NXE1_9CHLO</name>
<comment type="caution">
    <text evidence="2">The sequence shown here is derived from an EMBL/GenBank/DDBJ whole genome shotgun (WGS) entry which is preliminary data.</text>
</comment>
<keyword evidence="3" id="KW-1185">Reference proteome</keyword>
<accession>A0A2V0NXE1</accession>
<sequence>MSSLRALPAIGVAAVAVTAAVAVSRRRALRLAVPGECPPPACDPPRPPTAAPGAAAGSATDAGPSRSQLLQVAAASALLAAPATVLLARARPSAAAAGRAAAAAGAWRPLAWAATTASRLEGSSDGQGDDIVDWDDPAHVKAFSNLLALAAMGRYRPRYGLRLAQFVQVSAGLLWHTVPLLRRRIVMRLTGR</sequence>
<reference evidence="2 3" key="1">
    <citation type="journal article" date="2018" name="Sci. Rep.">
        <title>Raphidocelis subcapitata (=Pseudokirchneriella subcapitata) provides an insight into genome evolution and environmental adaptations in the Sphaeropleales.</title>
        <authorList>
            <person name="Suzuki S."/>
            <person name="Yamaguchi H."/>
            <person name="Nakajima N."/>
            <person name="Kawachi M."/>
        </authorList>
    </citation>
    <scope>NUCLEOTIDE SEQUENCE [LARGE SCALE GENOMIC DNA]</scope>
    <source>
        <strain evidence="2 3">NIES-35</strain>
    </source>
</reference>
<dbReference type="InParanoid" id="A0A2V0NXE1"/>
<dbReference type="Proteomes" id="UP000247498">
    <property type="component" value="Unassembled WGS sequence"/>
</dbReference>
<gene>
    <name evidence="2" type="ORF">Rsub_03383</name>
</gene>
<dbReference type="AlphaFoldDB" id="A0A2V0NXE1"/>
<evidence type="ECO:0000313" key="2">
    <source>
        <dbReference type="EMBL" id="GBF90250.1"/>
    </source>
</evidence>